<dbReference type="PROSITE" id="PS00108">
    <property type="entry name" value="PROTEIN_KINASE_ST"/>
    <property type="match status" value="1"/>
</dbReference>
<dbReference type="GO" id="GO:0005524">
    <property type="term" value="F:ATP binding"/>
    <property type="evidence" value="ECO:0007669"/>
    <property type="project" value="InterPro"/>
</dbReference>
<dbReference type="OrthoDB" id="4062651at2759"/>
<dbReference type="PANTHER" id="PTHR45756:SF1">
    <property type="entry name" value="PROTEIN KINASE DOMAIN CONTAINING PROTEIN"/>
    <property type="match status" value="1"/>
</dbReference>
<dbReference type="SUPFAM" id="SSF56112">
    <property type="entry name" value="Protein kinase-like (PK-like)"/>
    <property type="match status" value="1"/>
</dbReference>
<evidence type="ECO:0000313" key="3">
    <source>
        <dbReference type="Proteomes" id="UP000014680"/>
    </source>
</evidence>
<dbReference type="AlphaFoldDB" id="A0A0A1UBN6"/>
<dbReference type="VEuPathDB" id="AmoebaDB:EIN_202000"/>
<dbReference type="Pfam" id="PF00069">
    <property type="entry name" value="Pkinase"/>
    <property type="match status" value="1"/>
</dbReference>
<proteinExistence type="predicted"/>
<gene>
    <name evidence="2" type="ORF">EIN_202000</name>
</gene>
<feature type="domain" description="Protein kinase" evidence="1">
    <location>
        <begin position="1"/>
        <end position="219"/>
    </location>
</feature>
<name>A0A0A1UBN6_ENTIV</name>
<dbReference type="InterPro" id="IPR008271">
    <property type="entry name" value="Ser/Thr_kinase_AS"/>
</dbReference>
<dbReference type="InterPro" id="IPR011009">
    <property type="entry name" value="Kinase-like_dom_sf"/>
</dbReference>
<dbReference type="PIRSF" id="PIRSF000654">
    <property type="entry name" value="Integrin-linked_kinase"/>
    <property type="match status" value="1"/>
</dbReference>
<dbReference type="InterPro" id="IPR053215">
    <property type="entry name" value="TKL_Ser/Thr_kinase"/>
</dbReference>
<keyword evidence="2" id="KW-0418">Kinase</keyword>
<keyword evidence="3" id="KW-1185">Reference proteome</keyword>
<dbReference type="GeneID" id="14888620"/>
<dbReference type="RefSeq" id="XP_004256416.1">
    <property type="nucleotide sequence ID" value="XM_004256368.1"/>
</dbReference>
<sequence length="219" mass="25562">MLDKFRSDYIVHFYGAVFIPTKYSMVTEFAQFGSLQDLITKQTNLNTPSIQFRRKVCLDAIRGLQYLHFNDVLHRDIKPDNILIFSMDPTEKVNGKLTDFGSARNVNLLMTNMTFTKGIGTPKYMAPEVLNREKYEKPSDIFSLSITMYETFGWKLAYMKTDKRFQYALNIADFVTEGKRLEKLEDVDSRINNIINRAWDQNKKARLTIEQVLKELESI</sequence>
<dbReference type="KEGG" id="eiv:EIN_202000"/>
<evidence type="ECO:0000313" key="2">
    <source>
        <dbReference type="EMBL" id="ELP89645.1"/>
    </source>
</evidence>
<dbReference type="PROSITE" id="PS50011">
    <property type="entry name" value="PROTEIN_KINASE_DOM"/>
    <property type="match status" value="1"/>
</dbReference>
<keyword evidence="2" id="KW-0808">Transferase</keyword>
<accession>A0A0A1UBN6</accession>
<dbReference type="EMBL" id="KB206596">
    <property type="protein sequence ID" value="ELP89645.1"/>
    <property type="molecule type" value="Genomic_DNA"/>
</dbReference>
<dbReference type="GO" id="GO:0004672">
    <property type="term" value="F:protein kinase activity"/>
    <property type="evidence" value="ECO:0007669"/>
    <property type="project" value="InterPro"/>
</dbReference>
<dbReference type="Gene3D" id="1.10.510.10">
    <property type="entry name" value="Transferase(Phosphotransferase) domain 1"/>
    <property type="match status" value="1"/>
</dbReference>
<dbReference type="SMART" id="SM00220">
    <property type="entry name" value="S_TKc"/>
    <property type="match status" value="1"/>
</dbReference>
<dbReference type="InterPro" id="IPR000719">
    <property type="entry name" value="Prot_kinase_dom"/>
</dbReference>
<protein>
    <submittedName>
        <fullName evidence="2">cAMP-dependent protein kinase type, putative</fullName>
    </submittedName>
</protein>
<evidence type="ECO:0000259" key="1">
    <source>
        <dbReference type="PROSITE" id="PS50011"/>
    </source>
</evidence>
<reference evidence="2 3" key="1">
    <citation type="submission" date="2012-10" db="EMBL/GenBank/DDBJ databases">
        <authorList>
            <person name="Zafar N."/>
            <person name="Inman J."/>
            <person name="Hall N."/>
            <person name="Lorenzi H."/>
            <person name="Caler E."/>
        </authorList>
    </citation>
    <scope>NUCLEOTIDE SEQUENCE [LARGE SCALE GENOMIC DNA]</scope>
    <source>
        <strain evidence="2 3">IP1</strain>
    </source>
</reference>
<dbReference type="PANTHER" id="PTHR45756">
    <property type="entry name" value="PALMITOYLTRANSFERASE"/>
    <property type="match status" value="1"/>
</dbReference>
<organism evidence="2 3">
    <name type="scientific">Entamoeba invadens IP1</name>
    <dbReference type="NCBI Taxonomy" id="370355"/>
    <lineage>
        <taxon>Eukaryota</taxon>
        <taxon>Amoebozoa</taxon>
        <taxon>Evosea</taxon>
        <taxon>Archamoebae</taxon>
        <taxon>Mastigamoebida</taxon>
        <taxon>Entamoebidae</taxon>
        <taxon>Entamoeba</taxon>
    </lineage>
</organism>
<dbReference type="Proteomes" id="UP000014680">
    <property type="component" value="Unassembled WGS sequence"/>
</dbReference>